<dbReference type="EMBL" id="BMEO01000014">
    <property type="protein sequence ID" value="GGG01560.1"/>
    <property type="molecule type" value="Genomic_DNA"/>
</dbReference>
<evidence type="ECO:0000259" key="1">
    <source>
        <dbReference type="Pfam" id="PF00117"/>
    </source>
</evidence>
<reference evidence="2" key="1">
    <citation type="journal article" date="2014" name="Int. J. Syst. Evol. Microbiol.">
        <title>Complete genome sequence of Corynebacterium casei LMG S-19264T (=DSM 44701T), isolated from a smear-ripened cheese.</title>
        <authorList>
            <consortium name="US DOE Joint Genome Institute (JGI-PGF)"/>
            <person name="Walter F."/>
            <person name="Albersmeier A."/>
            <person name="Kalinowski J."/>
            <person name="Ruckert C."/>
        </authorList>
    </citation>
    <scope>NUCLEOTIDE SEQUENCE</scope>
    <source>
        <strain evidence="2">CGMCC 1.12181</strain>
    </source>
</reference>
<dbReference type="PROSITE" id="PS51273">
    <property type="entry name" value="GATASE_TYPE_1"/>
    <property type="match status" value="1"/>
</dbReference>
<dbReference type="PANTHER" id="PTHR42695">
    <property type="entry name" value="GLUTAMINE AMIDOTRANSFERASE YLR126C-RELATED"/>
    <property type="match status" value="1"/>
</dbReference>
<dbReference type="Gene3D" id="3.40.50.880">
    <property type="match status" value="1"/>
</dbReference>
<protein>
    <submittedName>
        <fullName evidence="2">GMP synthase</fullName>
    </submittedName>
</protein>
<name>A0A917CVX9_9GAMM</name>
<dbReference type="AlphaFoldDB" id="A0A917CVX9"/>
<proteinExistence type="predicted"/>
<dbReference type="CDD" id="cd01741">
    <property type="entry name" value="GATase1_1"/>
    <property type="match status" value="1"/>
</dbReference>
<evidence type="ECO:0000313" key="2">
    <source>
        <dbReference type="EMBL" id="GGG01560.1"/>
    </source>
</evidence>
<gene>
    <name evidence="2" type="primary">guaA</name>
    <name evidence="2" type="ORF">GCM10011365_23460</name>
</gene>
<dbReference type="NCBIfam" id="NF006562">
    <property type="entry name" value="PRK09065.1"/>
    <property type="match status" value="1"/>
</dbReference>
<evidence type="ECO:0000313" key="3">
    <source>
        <dbReference type="Proteomes" id="UP000605253"/>
    </source>
</evidence>
<dbReference type="PANTHER" id="PTHR42695:SF5">
    <property type="entry name" value="GLUTAMINE AMIDOTRANSFERASE YLR126C-RELATED"/>
    <property type="match status" value="1"/>
</dbReference>
<organism evidence="2 3">
    <name type="scientific">Marinicella pacifica</name>
    <dbReference type="NCBI Taxonomy" id="1171543"/>
    <lineage>
        <taxon>Bacteria</taxon>
        <taxon>Pseudomonadati</taxon>
        <taxon>Pseudomonadota</taxon>
        <taxon>Gammaproteobacteria</taxon>
        <taxon>Lysobacterales</taxon>
        <taxon>Marinicellaceae</taxon>
        <taxon>Marinicella</taxon>
    </lineage>
</organism>
<comment type="caution">
    <text evidence="2">The sequence shown here is derived from an EMBL/GenBank/DDBJ whole genome shotgun (WGS) entry which is preliminary data.</text>
</comment>
<dbReference type="RefSeq" id="WP_188365950.1">
    <property type="nucleotide sequence ID" value="NZ_BAABJF010000020.1"/>
</dbReference>
<feature type="domain" description="Glutamine amidotransferase" evidence="1">
    <location>
        <begin position="57"/>
        <end position="196"/>
    </location>
</feature>
<dbReference type="Proteomes" id="UP000605253">
    <property type="component" value="Unassembled WGS sequence"/>
</dbReference>
<reference evidence="2" key="2">
    <citation type="submission" date="2020-09" db="EMBL/GenBank/DDBJ databases">
        <authorList>
            <person name="Sun Q."/>
            <person name="Zhou Y."/>
        </authorList>
    </citation>
    <scope>NUCLEOTIDE SEQUENCE</scope>
    <source>
        <strain evidence="2">CGMCC 1.12181</strain>
    </source>
</reference>
<accession>A0A917CVX9</accession>
<keyword evidence="3" id="KW-1185">Reference proteome</keyword>
<dbReference type="InterPro" id="IPR029062">
    <property type="entry name" value="Class_I_gatase-like"/>
</dbReference>
<dbReference type="InterPro" id="IPR017926">
    <property type="entry name" value="GATASE"/>
</dbReference>
<dbReference type="GO" id="GO:0005829">
    <property type="term" value="C:cytosol"/>
    <property type="evidence" value="ECO:0007669"/>
    <property type="project" value="TreeGrafter"/>
</dbReference>
<dbReference type="SUPFAM" id="SSF52317">
    <property type="entry name" value="Class I glutamine amidotransferase-like"/>
    <property type="match status" value="1"/>
</dbReference>
<dbReference type="Pfam" id="PF00117">
    <property type="entry name" value="GATase"/>
    <property type="match status" value="1"/>
</dbReference>
<dbReference type="InterPro" id="IPR044992">
    <property type="entry name" value="ChyE-like"/>
</dbReference>
<sequence>MKNRYLIIQTGDPVPLAAPHGEAFADWFIAGMDVDAGCVDVINVHHGATLPPLKHAVDTYAGLLITGSKAMVTEGDDWVRKTQAWLRQTLPHKIPMLGVCFGHQLLADMLGGEVGYNPKGRRIGLSQCQLTANSVEDPLFQVLPQPQVDVLVSHSQVILTPPSDSRVFGRTEADTNHLFRFRDFIWGVQYHPEWNAEITAAYIKQRSDAYKAEGLQPEKLLTQLKDCPRAGNILSRFVEITSTMTS</sequence>